<keyword evidence="6" id="KW-1185">Reference proteome</keyword>
<reference evidence="6" key="1">
    <citation type="submission" date="2014-07" db="EMBL/GenBank/DDBJ databases">
        <authorList>
            <person name="Martin A.A"/>
            <person name="De Silva N."/>
        </authorList>
    </citation>
    <scope>NUCLEOTIDE SEQUENCE</scope>
</reference>
<dbReference type="WBParaSite" id="SVE_1023800.1">
    <property type="protein sequence ID" value="SVE_1023800.1"/>
    <property type="gene ID" value="SVE_1023800"/>
</dbReference>
<name>A0A0K0FML1_STRVS</name>
<protein>
    <submittedName>
        <fullName evidence="7">HTH OST-type domain-containing protein</fullName>
    </submittedName>
</protein>
<keyword evidence="4" id="KW-0732">Signal</keyword>
<evidence type="ECO:0000313" key="6">
    <source>
        <dbReference type="Proteomes" id="UP000035680"/>
    </source>
</evidence>
<evidence type="ECO:0000313" key="7">
    <source>
        <dbReference type="WBParaSite" id="SVE_1023800.1"/>
    </source>
</evidence>
<dbReference type="PANTHER" id="PTHR21700:SF51">
    <property type="entry name" value="TRANSTHYRETIN-LIKE FAMILY PROTEIN"/>
    <property type="match status" value="1"/>
</dbReference>
<comment type="subcellular location">
    <subcellularLocation>
        <location evidence="1">Secreted</location>
    </subcellularLocation>
</comment>
<dbReference type="GO" id="GO:0009986">
    <property type="term" value="C:cell surface"/>
    <property type="evidence" value="ECO:0007669"/>
    <property type="project" value="InterPro"/>
</dbReference>
<feature type="compositionally biased region" description="Basic and acidic residues" evidence="5">
    <location>
        <begin position="670"/>
        <end position="679"/>
    </location>
</feature>
<accession>A0A0K0FML1</accession>
<dbReference type="AlphaFoldDB" id="A0A0K0FML1"/>
<comment type="similarity">
    <text evidence="2">Belongs to the nematode transthyretin-like family.</text>
</comment>
<reference evidence="7" key="2">
    <citation type="submission" date="2015-08" db="UniProtKB">
        <authorList>
            <consortium name="WormBaseParasite"/>
        </authorList>
    </citation>
    <scope>IDENTIFICATION</scope>
</reference>
<keyword evidence="3" id="KW-0964">Secreted</keyword>
<proteinExistence type="inferred from homology"/>
<feature type="compositionally biased region" description="Basic and acidic residues" evidence="5">
    <location>
        <begin position="645"/>
        <end position="659"/>
    </location>
</feature>
<dbReference type="GO" id="GO:0005576">
    <property type="term" value="C:extracellular region"/>
    <property type="evidence" value="ECO:0007669"/>
    <property type="project" value="UniProtKB-SubCell"/>
</dbReference>
<feature type="region of interest" description="Disordered" evidence="5">
    <location>
        <begin position="628"/>
        <end position="683"/>
    </location>
</feature>
<dbReference type="Gene3D" id="2.60.40.3330">
    <property type="match status" value="1"/>
</dbReference>
<dbReference type="Pfam" id="PF01060">
    <property type="entry name" value="TTR-52"/>
    <property type="match status" value="1"/>
</dbReference>
<evidence type="ECO:0000256" key="2">
    <source>
        <dbReference type="ARBA" id="ARBA00010112"/>
    </source>
</evidence>
<dbReference type="InterPro" id="IPR001534">
    <property type="entry name" value="Transthyretin-like"/>
</dbReference>
<dbReference type="Proteomes" id="UP000035680">
    <property type="component" value="Unassembled WGS sequence"/>
</dbReference>
<evidence type="ECO:0000256" key="1">
    <source>
        <dbReference type="ARBA" id="ARBA00004613"/>
    </source>
</evidence>
<dbReference type="PANTHER" id="PTHR21700">
    <property type="entry name" value="TRANSTHYRETIN-LIKE FAMILY PROTEIN-RELATED"/>
    <property type="match status" value="1"/>
</dbReference>
<evidence type="ECO:0000256" key="5">
    <source>
        <dbReference type="SAM" id="MobiDB-lite"/>
    </source>
</evidence>
<evidence type="ECO:0000256" key="4">
    <source>
        <dbReference type="ARBA" id="ARBA00022729"/>
    </source>
</evidence>
<organism evidence="6 7">
    <name type="scientific">Strongyloides venezuelensis</name>
    <name type="common">Threadworm</name>
    <dbReference type="NCBI Taxonomy" id="75913"/>
    <lineage>
        <taxon>Eukaryota</taxon>
        <taxon>Metazoa</taxon>
        <taxon>Ecdysozoa</taxon>
        <taxon>Nematoda</taxon>
        <taxon>Chromadorea</taxon>
        <taxon>Rhabditida</taxon>
        <taxon>Tylenchina</taxon>
        <taxon>Panagrolaimomorpha</taxon>
        <taxon>Strongyloidoidea</taxon>
        <taxon>Strongyloididae</taxon>
        <taxon>Strongyloides</taxon>
    </lineage>
</organism>
<evidence type="ECO:0000256" key="3">
    <source>
        <dbReference type="ARBA" id="ARBA00022525"/>
    </source>
</evidence>
<dbReference type="InterPro" id="IPR038479">
    <property type="entry name" value="Transthyretin-like_sf"/>
</dbReference>
<sequence>MPPQSSKQKTQSKHKKLRNVIISIINEHYPISSSQLRYRINAANKNFSGYPEEYMTNFIKCHLEDEISILKDKCENFPTKCNDKNIILYCPKNMPANANSTDRLVRSRSSLSRRQQQKMSFEGSESDAFVKVLSILKTKNGEPVSWTKIRTQYNKMTGRSLTLDEFNKIANTNGLTRKTIIETKLCGLLSPYDKKCDNVIINEVFGCGDTGYNKENSTPNGNVPNNLGKGNEELKAFKQQLDYVKNNHDNIMGELAFYEAEVESRGNNNVLLLDLALQYSKDTGNKALIFDSLINNTEGSRDVIITMLASKFKLDLSNINNIYLSSKDLDFHMKPNEDSAAIDKPCTLEHEKEVENNLEAIAAGGDILVDNYNNDNIDTGDNQNVTACDELSFTDHLNAIGTENPGDALEVFICSRLQNLCEEGMESIPIDDLDNLINEFFEMKVDPIREFGCSWEKVAENFVERNFFYYTLDKKGLVLKDPTTPEAYEDHVKIPSDYSCSSQSDSDSITLSENSEKQFVDVSPASDYDSVCDTDILNNESEGFEKVLVPPDVENVRKEKFEKISSEMVNMFDNDTNVESLPSIDIENDSVVIDKIAYVNDISKSDKIIERHYVDDVNKPVENEEKSLLATEEETLSKTLNQSDKNNEKALGDSSDKSNQEAPLIDDDKDSNKKSKDNNTSRPQAVGAKGILMCSGFPIVNAKVKLVDVDTYPDKNDLLGVTRTDENGFFEIRGATTEETEIEPILKIYHYCGNTKNSCARKATFHIPQNYIHDVGKKLYFDIGTINMEIGFKNTEEKDCRHKRSLNRFINKSKSQFHVGDDK</sequence>